<dbReference type="PANTHER" id="PTHR43240">
    <property type="entry name" value="1,4-DIHYDROXY-2-NAPHTHOYL-COA THIOESTERASE 1"/>
    <property type="match status" value="1"/>
</dbReference>
<evidence type="ECO:0000256" key="2">
    <source>
        <dbReference type="ARBA" id="ARBA00022801"/>
    </source>
</evidence>
<dbReference type="Pfam" id="PF03061">
    <property type="entry name" value="4HBT"/>
    <property type="match status" value="1"/>
</dbReference>
<gene>
    <name evidence="4" type="ORF">IMZ08_05150</name>
</gene>
<evidence type="ECO:0000313" key="5">
    <source>
        <dbReference type="Proteomes" id="UP001516662"/>
    </source>
</evidence>
<dbReference type="Proteomes" id="UP001516662">
    <property type="component" value="Unassembled WGS sequence"/>
</dbReference>
<dbReference type="InterPro" id="IPR006683">
    <property type="entry name" value="Thioestr_dom"/>
</dbReference>
<comment type="similarity">
    <text evidence="1">Belongs to the thioesterase PaaI family.</text>
</comment>
<dbReference type="Gene3D" id="3.10.129.10">
    <property type="entry name" value="Hotdog Thioesterase"/>
    <property type="match status" value="1"/>
</dbReference>
<keyword evidence="5" id="KW-1185">Reference proteome</keyword>
<evidence type="ECO:0000256" key="1">
    <source>
        <dbReference type="ARBA" id="ARBA00008324"/>
    </source>
</evidence>
<comment type="caution">
    <text evidence="4">The sequence shown here is derived from an EMBL/GenBank/DDBJ whole genome shotgun (WGS) entry which is preliminary data.</text>
</comment>
<keyword evidence="2" id="KW-0378">Hydrolase</keyword>
<dbReference type="InterPro" id="IPR029069">
    <property type="entry name" value="HotDog_dom_sf"/>
</dbReference>
<evidence type="ECO:0000313" key="4">
    <source>
        <dbReference type="EMBL" id="MBE4907450.1"/>
    </source>
</evidence>
<reference evidence="4 5" key="1">
    <citation type="submission" date="2020-10" db="EMBL/GenBank/DDBJ databases">
        <title>Bacillus sp. HD4P25, an endophyte from a halophyte.</title>
        <authorList>
            <person name="Sun J.-Q."/>
        </authorList>
    </citation>
    <scope>NUCLEOTIDE SEQUENCE [LARGE SCALE GENOMIC DNA]</scope>
    <source>
        <strain evidence="4 5">YIM 93174</strain>
    </source>
</reference>
<dbReference type="CDD" id="cd03443">
    <property type="entry name" value="PaaI_thioesterase"/>
    <property type="match status" value="1"/>
</dbReference>
<dbReference type="EMBL" id="JADCLJ010000009">
    <property type="protein sequence ID" value="MBE4907450.1"/>
    <property type="molecule type" value="Genomic_DNA"/>
</dbReference>
<feature type="domain" description="Thioesterase" evidence="3">
    <location>
        <begin position="37"/>
        <end position="115"/>
    </location>
</feature>
<name>A0ABR9QG27_9BACI</name>
<evidence type="ECO:0000259" key="3">
    <source>
        <dbReference type="Pfam" id="PF03061"/>
    </source>
</evidence>
<protein>
    <submittedName>
        <fullName evidence="4">Hotdog fold thioesterase</fullName>
    </submittedName>
</protein>
<accession>A0ABR9QG27</accession>
<dbReference type="RefSeq" id="WP_193534973.1">
    <property type="nucleotide sequence ID" value="NZ_JADCLJ010000009.1"/>
</dbReference>
<dbReference type="NCBIfam" id="TIGR00369">
    <property type="entry name" value="unchar_dom_1"/>
    <property type="match status" value="1"/>
</dbReference>
<dbReference type="SUPFAM" id="SSF54637">
    <property type="entry name" value="Thioesterase/thiol ester dehydrase-isomerase"/>
    <property type="match status" value="1"/>
</dbReference>
<sequence length="128" mass="13961">MNRENTLVEALGIEFKELSPERVVATMPVNEKTRQPFGILHGGASVALAETVASVGTYNLVDQETEACAGLEINANHIKSKKDGIVTAIATPLHKGRTTMVWDIKIVDEEENLICVSRCTMAVLKLKK</sequence>
<dbReference type="PANTHER" id="PTHR43240:SF5">
    <property type="entry name" value="1,4-DIHYDROXY-2-NAPHTHOYL-COA THIOESTERASE 1"/>
    <property type="match status" value="1"/>
</dbReference>
<organism evidence="4 5">
    <name type="scientific">Litchfieldia luteola</name>
    <dbReference type="NCBI Taxonomy" id="682179"/>
    <lineage>
        <taxon>Bacteria</taxon>
        <taxon>Bacillati</taxon>
        <taxon>Bacillota</taxon>
        <taxon>Bacilli</taxon>
        <taxon>Bacillales</taxon>
        <taxon>Bacillaceae</taxon>
        <taxon>Litchfieldia</taxon>
    </lineage>
</organism>
<proteinExistence type="inferred from homology"/>
<dbReference type="InterPro" id="IPR003736">
    <property type="entry name" value="PAAI_dom"/>
</dbReference>